<keyword evidence="15 16" id="KW-0472">Membrane</keyword>
<evidence type="ECO:0000256" key="16">
    <source>
        <dbReference type="SAM" id="Phobius"/>
    </source>
</evidence>
<comment type="pathway">
    <text evidence="4">Carbohydrate metabolism; tricarboxylic acid cycle.</text>
</comment>
<keyword evidence="7" id="KW-0813">Transport</keyword>
<name>A0A1L6J955_9SPHN</name>
<dbReference type="RefSeq" id="WP_066579648.1">
    <property type="nucleotide sequence ID" value="NZ_CP018820.1"/>
</dbReference>
<evidence type="ECO:0000256" key="8">
    <source>
        <dbReference type="ARBA" id="ARBA00022532"/>
    </source>
</evidence>
<evidence type="ECO:0000313" key="19">
    <source>
        <dbReference type="EMBL" id="RSY76264.1"/>
    </source>
</evidence>
<dbReference type="GO" id="GO:0016020">
    <property type="term" value="C:membrane"/>
    <property type="evidence" value="ECO:0007669"/>
    <property type="project" value="UniProtKB-SubCell"/>
</dbReference>
<dbReference type="Pfam" id="PF01127">
    <property type="entry name" value="Sdh_cyt"/>
    <property type="match status" value="1"/>
</dbReference>
<evidence type="ECO:0000256" key="14">
    <source>
        <dbReference type="ARBA" id="ARBA00023004"/>
    </source>
</evidence>
<dbReference type="EMBL" id="CP018820">
    <property type="protein sequence ID" value="APR52472.1"/>
    <property type="molecule type" value="Genomic_DNA"/>
</dbReference>
<comment type="function">
    <text evidence="2">Membrane-anchoring subunit of succinate dehydrogenase (SDH).</text>
</comment>
<dbReference type="InterPro" id="IPR034804">
    <property type="entry name" value="SQR/QFR_C/D"/>
</dbReference>
<accession>A0A1L6J955</accession>
<evidence type="ECO:0000256" key="2">
    <source>
        <dbReference type="ARBA" id="ARBA00004050"/>
    </source>
</evidence>
<keyword evidence="12" id="KW-0249">Electron transport</keyword>
<reference evidence="17" key="1">
    <citation type="submission" date="2016-12" db="EMBL/GenBank/DDBJ databases">
        <title>Whole genome sequencing of Sphingomonas koreensis.</title>
        <authorList>
            <person name="Conlan S."/>
            <person name="Thomas P.J."/>
            <person name="Mullikin J."/>
            <person name="Palmore T.N."/>
            <person name="Frank K.M."/>
            <person name="Segre J.A."/>
        </authorList>
    </citation>
    <scope>NUCLEOTIDE SEQUENCE</scope>
    <source>
        <strain evidence="17">ABOJV</strain>
    </source>
</reference>
<dbReference type="EMBL" id="QQYZ01000048">
    <property type="protein sequence ID" value="RSY76264.1"/>
    <property type="molecule type" value="Genomic_DNA"/>
</dbReference>
<feature type="transmembrane region" description="Helical" evidence="16">
    <location>
        <begin position="56"/>
        <end position="77"/>
    </location>
</feature>
<evidence type="ECO:0000256" key="10">
    <source>
        <dbReference type="ARBA" id="ARBA00022692"/>
    </source>
</evidence>
<dbReference type="KEGG" id="skr:BRX40_08520"/>
<evidence type="ECO:0000256" key="15">
    <source>
        <dbReference type="ARBA" id="ARBA00023136"/>
    </source>
</evidence>
<keyword evidence="11" id="KW-0479">Metal-binding</keyword>
<reference evidence="20" key="2">
    <citation type="submission" date="2016-12" db="EMBL/GenBank/DDBJ databases">
        <title>Whole genome sequencing of Sphingomonas sp. ABOJV.</title>
        <authorList>
            <person name="Conlan S."/>
            <person name="Thomas P.J."/>
            <person name="Mullikin J."/>
            <person name="Palmore T.N."/>
            <person name="Frank K.M."/>
            <person name="Segre J.A."/>
        </authorList>
    </citation>
    <scope>NUCLEOTIDE SEQUENCE [LARGE SCALE GENOMIC DNA]</scope>
    <source>
        <strain evidence="20">ABOJV</strain>
    </source>
</reference>
<evidence type="ECO:0000313" key="18">
    <source>
        <dbReference type="EMBL" id="RSV01223.1"/>
    </source>
</evidence>
<organism evidence="17 20">
    <name type="scientific">Sphingomonas koreensis</name>
    <dbReference type="NCBI Taxonomy" id="93064"/>
    <lineage>
        <taxon>Bacteria</taxon>
        <taxon>Pseudomonadati</taxon>
        <taxon>Pseudomonadota</taxon>
        <taxon>Alphaproteobacteria</taxon>
        <taxon>Sphingomonadales</taxon>
        <taxon>Sphingomonadaceae</taxon>
        <taxon>Sphingomonas</taxon>
    </lineage>
</organism>
<keyword evidence="8" id="KW-0816">Tricarboxylic acid cycle</keyword>
<dbReference type="Proteomes" id="UP000185161">
    <property type="component" value="Chromosome"/>
</dbReference>
<keyword evidence="20" id="KW-1185">Reference proteome</keyword>
<dbReference type="GO" id="GO:0006099">
    <property type="term" value="P:tricarboxylic acid cycle"/>
    <property type="evidence" value="ECO:0007669"/>
    <property type="project" value="UniProtKB-UniPathway"/>
</dbReference>
<dbReference type="AlphaFoldDB" id="A0A1L6J955"/>
<evidence type="ECO:0000256" key="5">
    <source>
        <dbReference type="ARBA" id="ARBA00011558"/>
    </source>
</evidence>
<comment type="subcellular location">
    <subcellularLocation>
        <location evidence="3">Membrane</location>
        <topology evidence="3">Multi-pass membrane protein</topology>
    </subcellularLocation>
</comment>
<keyword evidence="9" id="KW-0349">Heme</keyword>
<evidence type="ECO:0000256" key="9">
    <source>
        <dbReference type="ARBA" id="ARBA00022617"/>
    </source>
</evidence>
<keyword evidence="10 16" id="KW-0812">Transmembrane</keyword>
<protein>
    <recommendedName>
        <fullName evidence="6">Succinate dehydrogenase hydrophobic membrane anchor subunit</fullName>
    </recommendedName>
</protein>
<evidence type="ECO:0000256" key="4">
    <source>
        <dbReference type="ARBA" id="ARBA00005163"/>
    </source>
</evidence>
<reference evidence="21 22" key="3">
    <citation type="submission" date="2018-07" db="EMBL/GenBank/DDBJ databases">
        <title>Genomic and Epidemiologic Investigation of an Indolent Hospital Outbreak.</title>
        <authorList>
            <person name="Johnson R.C."/>
            <person name="Deming C."/>
            <person name="Conlan S."/>
            <person name="Zellmer C.J."/>
            <person name="Michelin A.V."/>
            <person name="Lee-Lin S."/>
            <person name="Thomas P.J."/>
            <person name="Park M."/>
            <person name="Weingarten R.A."/>
            <person name="Less J."/>
            <person name="Dekker J.P."/>
            <person name="Frank K.M."/>
            <person name="Musser K.A."/>
            <person name="Mcquiston J.R."/>
            <person name="Henderson D.K."/>
            <person name="Lau A.F."/>
            <person name="Palmore T.N."/>
            <person name="Segre J.A."/>
        </authorList>
    </citation>
    <scope>NUCLEOTIDE SEQUENCE [LARGE SCALE GENOMIC DNA]</scope>
    <source>
        <strain evidence="19 22">SK-CDC1_0717</strain>
        <strain evidence="18 21">SK-NIH.Env10_0317</strain>
    </source>
</reference>
<dbReference type="InterPro" id="IPR000701">
    <property type="entry name" value="SuccDH_FuR_B_TM-su"/>
</dbReference>
<dbReference type="NCBIfam" id="TIGR02968">
    <property type="entry name" value="succ_dehyd_anc"/>
    <property type="match status" value="1"/>
</dbReference>
<sequence>MGNGTSIGRVRGLGSAHEGTHHWWQQRLTAGANLALMLWLIASLVLLPSLDYATVQAWLASPLAAVPMILLVISVFYHLKMGLQVVIEDYERDARRIVLMTLLNFFAIAAAVFAIFSILKISLTGAAA</sequence>
<comment type="cofactor">
    <cofactor evidence="1">
        <name>heme</name>
        <dbReference type="ChEBI" id="CHEBI:30413"/>
    </cofactor>
</comment>
<evidence type="ECO:0000313" key="22">
    <source>
        <dbReference type="Proteomes" id="UP000287746"/>
    </source>
</evidence>
<dbReference type="Proteomes" id="UP000286681">
    <property type="component" value="Unassembled WGS sequence"/>
</dbReference>
<dbReference type="STRING" id="93064.BRX40_08520"/>
<dbReference type="InterPro" id="IPR014312">
    <property type="entry name" value="Succ_DH_anchor"/>
</dbReference>
<keyword evidence="13 16" id="KW-1133">Transmembrane helix</keyword>
<dbReference type="GO" id="GO:0020037">
    <property type="term" value="F:heme binding"/>
    <property type="evidence" value="ECO:0007669"/>
    <property type="project" value="InterPro"/>
</dbReference>
<dbReference type="OrthoDB" id="9809280at2"/>
<gene>
    <name evidence="18" type="primary">sdhD</name>
    <name evidence="17" type="ORF">BRX40_08520</name>
    <name evidence="18" type="ORF">CA257_15570</name>
    <name evidence="19" type="ORF">DAH66_22215</name>
</gene>
<evidence type="ECO:0000313" key="20">
    <source>
        <dbReference type="Proteomes" id="UP000185161"/>
    </source>
</evidence>
<comment type="subunit">
    <text evidence="5">Part of an enzyme complex containing four subunits: a flavoprotein, an iron-sulfur protein, plus two membrane-anchoring proteins, SdhC and SdhD.</text>
</comment>
<dbReference type="UniPathway" id="UPA00223"/>
<proteinExistence type="predicted"/>
<evidence type="ECO:0000256" key="3">
    <source>
        <dbReference type="ARBA" id="ARBA00004141"/>
    </source>
</evidence>
<evidence type="ECO:0000256" key="11">
    <source>
        <dbReference type="ARBA" id="ARBA00022723"/>
    </source>
</evidence>
<evidence type="ECO:0000256" key="1">
    <source>
        <dbReference type="ARBA" id="ARBA00001971"/>
    </source>
</evidence>
<dbReference type="Proteomes" id="UP000287746">
    <property type="component" value="Unassembled WGS sequence"/>
</dbReference>
<dbReference type="Gene3D" id="1.20.1300.10">
    <property type="entry name" value="Fumarate reductase/succinate dehydrogenase, transmembrane subunit"/>
    <property type="match status" value="1"/>
</dbReference>
<feature type="transmembrane region" description="Helical" evidence="16">
    <location>
        <begin position="97"/>
        <end position="119"/>
    </location>
</feature>
<keyword evidence="14" id="KW-0408">Iron</keyword>
<dbReference type="GO" id="GO:0046872">
    <property type="term" value="F:metal ion binding"/>
    <property type="evidence" value="ECO:0007669"/>
    <property type="project" value="UniProtKB-KW"/>
</dbReference>
<dbReference type="SUPFAM" id="SSF81343">
    <property type="entry name" value="Fumarate reductase respiratory complex transmembrane subunits"/>
    <property type="match status" value="1"/>
</dbReference>
<dbReference type="CDD" id="cd03495">
    <property type="entry name" value="SQR_TypeC_SdhD_like"/>
    <property type="match status" value="1"/>
</dbReference>
<evidence type="ECO:0000256" key="13">
    <source>
        <dbReference type="ARBA" id="ARBA00022989"/>
    </source>
</evidence>
<dbReference type="GeneID" id="44132600"/>
<evidence type="ECO:0000256" key="7">
    <source>
        <dbReference type="ARBA" id="ARBA00022448"/>
    </source>
</evidence>
<evidence type="ECO:0000256" key="6">
    <source>
        <dbReference type="ARBA" id="ARBA00019425"/>
    </source>
</evidence>
<evidence type="ECO:0000313" key="17">
    <source>
        <dbReference type="EMBL" id="APR52472.1"/>
    </source>
</evidence>
<evidence type="ECO:0000256" key="12">
    <source>
        <dbReference type="ARBA" id="ARBA00022982"/>
    </source>
</evidence>
<evidence type="ECO:0000313" key="21">
    <source>
        <dbReference type="Proteomes" id="UP000286681"/>
    </source>
</evidence>
<feature type="transmembrane region" description="Helical" evidence="16">
    <location>
        <begin position="30"/>
        <end position="50"/>
    </location>
</feature>
<dbReference type="EMBL" id="QQWO01000013">
    <property type="protein sequence ID" value="RSV01223.1"/>
    <property type="molecule type" value="Genomic_DNA"/>
</dbReference>